<dbReference type="InterPro" id="IPR007485">
    <property type="entry name" value="LPS_assembly_LptE"/>
</dbReference>
<reference evidence="1 2" key="1">
    <citation type="submission" date="2017-09" db="EMBL/GenBank/DDBJ databases">
        <authorList>
            <person name="Ehlers B."/>
            <person name="Leendertz F.H."/>
        </authorList>
    </citation>
    <scope>NUCLEOTIDE SEQUENCE [LARGE SCALE GENOMIC DNA]</scope>
    <source>
        <strain evidence="1 2">DSM 18289</strain>
    </source>
</reference>
<dbReference type="PROSITE" id="PS51257">
    <property type="entry name" value="PROKAR_LIPOPROTEIN"/>
    <property type="match status" value="1"/>
</dbReference>
<keyword evidence="2" id="KW-1185">Reference proteome</keyword>
<dbReference type="Pfam" id="PF04390">
    <property type="entry name" value="LptE"/>
    <property type="match status" value="1"/>
</dbReference>
<dbReference type="RefSeq" id="WP_170956117.1">
    <property type="nucleotide sequence ID" value="NZ_OBEL01000003.1"/>
</dbReference>
<dbReference type="GO" id="GO:0019867">
    <property type="term" value="C:outer membrane"/>
    <property type="evidence" value="ECO:0007669"/>
    <property type="project" value="InterPro"/>
</dbReference>
<evidence type="ECO:0000313" key="1">
    <source>
        <dbReference type="EMBL" id="SNZ19882.1"/>
    </source>
</evidence>
<proteinExistence type="predicted"/>
<dbReference type="AlphaFoldDB" id="A0A285PDV4"/>
<sequence>MLLSKNHFTKSLSLAALLGLGLIVSGCQVQPLYSTTTQSGQTLASELASVEISPAKDRVEQEVRNHLIFAFTGGGEAAQSAFRLELTTNKSTSDFGIEAGSGLSSAARVSLTATYKLIRLSDRKEVTKGSSFFTASYRKGAQRFTNDRALRDAENRVAEQVANDIQLRLSSYFAANK</sequence>
<organism evidence="1 2">
    <name type="scientific">Cohaesibacter gelatinilyticus</name>
    <dbReference type="NCBI Taxonomy" id="372072"/>
    <lineage>
        <taxon>Bacteria</taxon>
        <taxon>Pseudomonadati</taxon>
        <taxon>Pseudomonadota</taxon>
        <taxon>Alphaproteobacteria</taxon>
        <taxon>Hyphomicrobiales</taxon>
        <taxon>Cohaesibacteraceae</taxon>
    </lineage>
</organism>
<dbReference type="GO" id="GO:0043165">
    <property type="term" value="P:Gram-negative-bacterium-type cell outer membrane assembly"/>
    <property type="evidence" value="ECO:0007669"/>
    <property type="project" value="InterPro"/>
</dbReference>
<accession>A0A285PDV4</accession>
<dbReference type="Gene3D" id="3.30.160.150">
    <property type="entry name" value="Lipoprotein like domain"/>
    <property type="match status" value="1"/>
</dbReference>
<protein>
    <submittedName>
        <fullName evidence="1">LPS-assembly lipoprotein</fullName>
    </submittedName>
</protein>
<name>A0A285PDV4_9HYPH</name>
<gene>
    <name evidence="1" type="ORF">SAMN06265368_2978</name>
</gene>
<dbReference type="EMBL" id="OBEL01000003">
    <property type="protein sequence ID" value="SNZ19882.1"/>
    <property type="molecule type" value="Genomic_DNA"/>
</dbReference>
<dbReference type="Proteomes" id="UP000219439">
    <property type="component" value="Unassembled WGS sequence"/>
</dbReference>
<keyword evidence="1" id="KW-0449">Lipoprotein</keyword>
<evidence type="ECO:0000313" key="2">
    <source>
        <dbReference type="Proteomes" id="UP000219439"/>
    </source>
</evidence>